<feature type="compositionally biased region" description="Polar residues" evidence="1">
    <location>
        <begin position="312"/>
        <end position="323"/>
    </location>
</feature>
<feature type="compositionally biased region" description="Pro residues" evidence="1">
    <location>
        <begin position="413"/>
        <end position="435"/>
    </location>
</feature>
<proteinExistence type="predicted"/>
<feature type="compositionally biased region" description="Low complexity" evidence="1">
    <location>
        <begin position="251"/>
        <end position="265"/>
    </location>
</feature>
<feature type="compositionally biased region" description="Low complexity" evidence="1">
    <location>
        <begin position="495"/>
        <end position="514"/>
    </location>
</feature>
<feature type="region of interest" description="Disordered" evidence="1">
    <location>
        <begin position="1"/>
        <end position="41"/>
    </location>
</feature>
<feature type="compositionally biased region" description="Pro residues" evidence="1">
    <location>
        <begin position="464"/>
        <end position="479"/>
    </location>
</feature>
<feature type="compositionally biased region" description="Low complexity" evidence="1">
    <location>
        <begin position="436"/>
        <end position="448"/>
    </location>
</feature>
<evidence type="ECO:0000313" key="3">
    <source>
        <dbReference type="Proteomes" id="UP001597483"/>
    </source>
</evidence>
<gene>
    <name evidence="2" type="ORF">ACFSVL_28130</name>
</gene>
<feature type="compositionally biased region" description="Gly residues" evidence="1">
    <location>
        <begin position="190"/>
        <end position="201"/>
    </location>
</feature>
<feature type="region of interest" description="Disordered" evidence="1">
    <location>
        <begin position="182"/>
        <end position="672"/>
    </location>
</feature>
<organism evidence="2 3">
    <name type="scientific">Amycolatopsis silviterrae</name>
    <dbReference type="NCBI Taxonomy" id="1656914"/>
    <lineage>
        <taxon>Bacteria</taxon>
        <taxon>Bacillati</taxon>
        <taxon>Actinomycetota</taxon>
        <taxon>Actinomycetes</taxon>
        <taxon>Pseudonocardiales</taxon>
        <taxon>Pseudonocardiaceae</taxon>
        <taxon>Amycolatopsis</taxon>
    </lineage>
</organism>
<dbReference type="Proteomes" id="UP001597483">
    <property type="component" value="Unassembled WGS sequence"/>
</dbReference>
<keyword evidence="3" id="KW-1185">Reference proteome</keyword>
<reference evidence="3" key="1">
    <citation type="journal article" date="2019" name="Int. J. Syst. Evol. Microbiol.">
        <title>The Global Catalogue of Microorganisms (GCM) 10K type strain sequencing project: providing services to taxonomists for standard genome sequencing and annotation.</title>
        <authorList>
            <consortium name="The Broad Institute Genomics Platform"/>
            <consortium name="The Broad Institute Genome Sequencing Center for Infectious Disease"/>
            <person name="Wu L."/>
            <person name="Ma J."/>
        </authorList>
    </citation>
    <scope>NUCLEOTIDE SEQUENCE [LARGE SCALE GENOMIC DNA]</scope>
    <source>
        <strain evidence="3">CGMCC 4.7641</strain>
    </source>
</reference>
<protein>
    <recommendedName>
        <fullName evidence="4">Basic proline-rich protein</fullName>
    </recommendedName>
</protein>
<dbReference type="EMBL" id="JBHUKS010000020">
    <property type="protein sequence ID" value="MFD2471293.1"/>
    <property type="molecule type" value="Genomic_DNA"/>
</dbReference>
<feature type="compositionally biased region" description="Low complexity" evidence="1">
    <location>
        <begin position="620"/>
        <end position="631"/>
    </location>
</feature>
<name>A0ABW5HDR7_9PSEU</name>
<feature type="compositionally biased region" description="Basic residues" evidence="1">
    <location>
        <begin position="1"/>
        <end position="10"/>
    </location>
</feature>
<evidence type="ECO:0000313" key="2">
    <source>
        <dbReference type="EMBL" id="MFD2471293.1"/>
    </source>
</evidence>
<evidence type="ECO:0000256" key="1">
    <source>
        <dbReference type="SAM" id="MobiDB-lite"/>
    </source>
</evidence>
<comment type="caution">
    <text evidence="2">The sequence shown here is derived from an EMBL/GenBank/DDBJ whole genome shotgun (WGS) entry which is preliminary data.</text>
</comment>
<feature type="compositionally biased region" description="Low complexity" evidence="1">
    <location>
        <begin position="394"/>
        <end position="412"/>
    </location>
</feature>
<feature type="compositionally biased region" description="Pro residues" evidence="1">
    <location>
        <begin position="515"/>
        <end position="549"/>
    </location>
</feature>
<accession>A0ABW5HDR7</accession>
<feature type="compositionally biased region" description="Pro residues" evidence="1">
    <location>
        <begin position="384"/>
        <end position="393"/>
    </location>
</feature>
<sequence length="672" mass="68912">MARKFGKRGKPGQSEPQDPAALFGAPQPPRQSAHPASSTPLADLLNQGMPGVDGGYVVLPRSLAEGMSLPWQQQMAALLAQFHGEHARLSWPVYRVVPSRYERLVDLDEEQLAEAGYLVEMDAEGEMVYRERSGRKVQDPDRTTVLVSCLDPIPRPASAGPSAEAPPVGPLAAPVPMNIGPAPVWRSAAGEGGPGPAGGGPAPRPPEEVRPEPVRNGQAEQVSETTAAAEEIPQPEPAAGSGTPAEEHDPGAAQPAPASPQADPQVRARQSWQPKPYVHEPRQPARPAETLPPQGNPAHGRHEADTPAATGWQGQNPASGQVSQPGPGAQYAPPPAAQAPAQPVSGTSQQVPPTAPVTEQPTEPSESGRSQPLPPANPAAAQQPLPPANPPAPASQQQVSPAPGGQPAAQQPPAQPSAPPPANPPAPRAPQPAPGAQPAAPAQSSSAQPHPPANPPASAVQQPAPGPQQPPSAQQPPARPAENAPAPAPQPAPGAQPAAQDSPAQPHPSANPSAPAVPPPAPAAPPAPPAQQPPAQPPAQPQATPPEPAQPAAAGTPFQLPQPSGRRRSSETGPDGRPLPVFPGQETGTSGPPPSRTYRDELPVFPGKDPAVPLVPDYGAPSPADDAATPPRGIPVPDNRGWFDEHPDHEDDGPSDFGPTGQPTEVPFRWRK</sequence>
<feature type="compositionally biased region" description="Polar residues" evidence="1">
    <location>
        <begin position="344"/>
        <end position="370"/>
    </location>
</feature>
<dbReference type="RefSeq" id="WP_378308560.1">
    <property type="nucleotide sequence ID" value="NZ_JBHUKS010000020.1"/>
</dbReference>
<evidence type="ECO:0008006" key="4">
    <source>
        <dbReference type="Google" id="ProtNLM"/>
    </source>
</evidence>